<name>A0A382G2X5_9ZZZZ</name>
<proteinExistence type="predicted"/>
<evidence type="ECO:0000313" key="1">
    <source>
        <dbReference type="EMBL" id="SVB69125.1"/>
    </source>
</evidence>
<gene>
    <name evidence="1" type="ORF">METZ01_LOCUS221979</name>
</gene>
<organism evidence="1">
    <name type="scientific">marine metagenome</name>
    <dbReference type="NCBI Taxonomy" id="408172"/>
    <lineage>
        <taxon>unclassified sequences</taxon>
        <taxon>metagenomes</taxon>
        <taxon>ecological metagenomes</taxon>
    </lineage>
</organism>
<reference evidence="1" key="1">
    <citation type="submission" date="2018-05" db="EMBL/GenBank/DDBJ databases">
        <authorList>
            <person name="Lanie J.A."/>
            <person name="Ng W.-L."/>
            <person name="Kazmierczak K.M."/>
            <person name="Andrzejewski T.M."/>
            <person name="Davidsen T.M."/>
            <person name="Wayne K.J."/>
            <person name="Tettelin H."/>
            <person name="Glass J.I."/>
            <person name="Rusch D."/>
            <person name="Podicherti R."/>
            <person name="Tsui H.-C.T."/>
            <person name="Winkler M.E."/>
        </authorList>
    </citation>
    <scope>NUCLEOTIDE SEQUENCE</scope>
</reference>
<dbReference type="EMBL" id="UINC01053062">
    <property type="protein sequence ID" value="SVB69125.1"/>
    <property type="molecule type" value="Genomic_DNA"/>
</dbReference>
<dbReference type="PROSITE" id="PS51257">
    <property type="entry name" value="PROKAR_LIPOPROTEIN"/>
    <property type="match status" value="1"/>
</dbReference>
<accession>A0A382G2X5</accession>
<dbReference type="AlphaFoldDB" id="A0A382G2X5"/>
<protein>
    <recommendedName>
        <fullName evidence="2">Carboxypeptidase regulatory-like domain-containing protein</fullName>
    </recommendedName>
</protein>
<evidence type="ECO:0008006" key="2">
    <source>
        <dbReference type="Google" id="ProtNLM"/>
    </source>
</evidence>
<sequence>MKRILYFIAIALIFSCSNESLDESLINNNPFNITGKIIAPNGIDPISEGKISVISNNAIVQEIFSDTSGNFSFFLDYGNYDLVISKGLFKTESSILLSDNPDSFNYDLGDVSFDQFPNIGVVTGYYDNIESILYDIGLVDPIDGAPLFDIIDGVNFNRNSDEISNHNHGNERIIQNTSKNTGLEPNVDFNFSDLLNNVSLLNEYDILFLNCGLNTDADTEDSASLYNFVNNGGILYATDWTYPILEKFSTLSGNEFLTFQQPYKSGQSLSTEATILSSELNDWLSINFDLTIDNTVIIDEFLNSWQVVADYNISSVIAWLDGYVEYNDENGELVGDNKELAFTFLLGDGGVFYSSFHTENDEDGFTCVDRVMEYMVFELSTLTQ</sequence>